<dbReference type="GO" id="GO:0005737">
    <property type="term" value="C:cytoplasm"/>
    <property type="evidence" value="ECO:0007669"/>
    <property type="project" value="UniProtKB-SubCell"/>
</dbReference>
<evidence type="ECO:0000256" key="2">
    <source>
        <dbReference type="ARBA" id="ARBA00023186"/>
    </source>
</evidence>
<reference evidence="6 7" key="1">
    <citation type="journal article" date="2016" name="Nat. Commun.">
        <title>Thousands of microbial genomes shed light on interconnected biogeochemical processes in an aquifer system.</title>
        <authorList>
            <person name="Anantharaman K."/>
            <person name="Brown C.T."/>
            <person name="Hug L.A."/>
            <person name="Sharon I."/>
            <person name="Castelle C.J."/>
            <person name="Probst A.J."/>
            <person name="Thomas B.C."/>
            <person name="Singh A."/>
            <person name="Wilkins M.J."/>
            <person name="Karaoz U."/>
            <person name="Brodie E.L."/>
            <person name="Williams K.H."/>
            <person name="Hubbard S.S."/>
            <person name="Banfield J.F."/>
        </authorList>
    </citation>
    <scope>NUCLEOTIDE SEQUENCE [LARGE SCALE GENOMIC DNA]</scope>
</reference>
<dbReference type="PRINTS" id="PR00773">
    <property type="entry name" value="GRPEPROTEIN"/>
</dbReference>
<dbReference type="EMBL" id="MGAG01000037">
    <property type="protein sequence ID" value="OGK39790.1"/>
    <property type="molecule type" value="Genomic_DNA"/>
</dbReference>
<dbReference type="Pfam" id="PF01025">
    <property type="entry name" value="GrpE"/>
    <property type="match status" value="1"/>
</dbReference>
<comment type="subunit">
    <text evidence="3">Homodimer.</text>
</comment>
<comment type="subcellular location">
    <subcellularLocation>
        <location evidence="3">Cytoplasm</location>
    </subcellularLocation>
</comment>
<evidence type="ECO:0000256" key="4">
    <source>
        <dbReference type="RuleBase" id="RU004478"/>
    </source>
</evidence>
<dbReference type="HAMAP" id="MF_01151">
    <property type="entry name" value="GrpE"/>
    <property type="match status" value="1"/>
</dbReference>
<dbReference type="Gene3D" id="2.30.22.10">
    <property type="entry name" value="Head domain of nucleotide exchange factor GrpE"/>
    <property type="match status" value="1"/>
</dbReference>
<proteinExistence type="inferred from homology"/>
<comment type="caution">
    <text evidence="6">The sequence shown here is derived from an EMBL/GenBank/DDBJ whole genome shotgun (WGS) entry which is preliminary data.</text>
</comment>
<dbReference type="GO" id="GO:0000774">
    <property type="term" value="F:adenyl-nucleotide exchange factor activity"/>
    <property type="evidence" value="ECO:0007669"/>
    <property type="project" value="InterPro"/>
</dbReference>
<comment type="function">
    <text evidence="3">Participates actively in the response to hyperosmotic and heat shock by preventing the aggregation of stress-denatured proteins, in association with DnaK and GrpE. It is the nucleotide exchange factor for DnaK and may function as a thermosensor. Unfolded proteins bind initially to DnaJ; upon interaction with the DnaJ-bound protein, DnaK hydrolyzes its bound ATP, resulting in the formation of a stable complex. GrpE releases ADP from DnaK; ATP binding to DnaK triggers the release of the substrate protein, thus completing the reaction cycle. Several rounds of ATP-dependent interactions between DnaJ, DnaK and GrpE are required for fully efficient folding.</text>
</comment>
<accession>A0A1F7I8V3</accession>
<gene>
    <name evidence="3" type="primary">grpE</name>
    <name evidence="6" type="ORF">A2954_05195</name>
</gene>
<dbReference type="GO" id="GO:0051082">
    <property type="term" value="F:unfolded protein binding"/>
    <property type="evidence" value="ECO:0007669"/>
    <property type="project" value="TreeGrafter"/>
</dbReference>
<keyword evidence="2 3" id="KW-0143">Chaperone</keyword>
<keyword evidence="3" id="KW-0346">Stress response</keyword>
<keyword evidence="3" id="KW-0963">Cytoplasm</keyword>
<dbReference type="GO" id="GO:0051087">
    <property type="term" value="F:protein-folding chaperone binding"/>
    <property type="evidence" value="ECO:0007669"/>
    <property type="project" value="InterPro"/>
</dbReference>
<dbReference type="PANTHER" id="PTHR21237:SF23">
    <property type="entry name" value="GRPE PROTEIN HOMOLOG, MITOCHONDRIAL"/>
    <property type="match status" value="1"/>
</dbReference>
<protein>
    <recommendedName>
        <fullName evidence="3">Protein GrpE</fullName>
    </recommendedName>
    <alternativeName>
        <fullName evidence="3">HSP-70 cofactor</fullName>
    </alternativeName>
</protein>
<dbReference type="GO" id="GO:0006457">
    <property type="term" value="P:protein folding"/>
    <property type="evidence" value="ECO:0007669"/>
    <property type="project" value="InterPro"/>
</dbReference>
<sequence length="162" mass="18746">MDQKVKKEAKPAQDIEKIKKENEELKKQIEDFKNKYLRALADYQNYEKRVKVEKDQVSQTVTKNVLLKLLPFLDNLDKAQAFVKDNGLKMIKDNFFKALQEIGLEEIQVLGKPFDPYTAEAIDIVEGKDDNIIVEVLRKGYKYKGQILRVAQAKVSKKVSNN</sequence>
<dbReference type="GO" id="GO:0042803">
    <property type="term" value="F:protein homodimerization activity"/>
    <property type="evidence" value="ECO:0007669"/>
    <property type="project" value="InterPro"/>
</dbReference>
<dbReference type="CDD" id="cd00446">
    <property type="entry name" value="GrpE"/>
    <property type="match status" value="1"/>
</dbReference>
<dbReference type="SUPFAM" id="SSF58014">
    <property type="entry name" value="Coiled-coil domain of nucleotide exchange factor GrpE"/>
    <property type="match status" value="1"/>
</dbReference>
<dbReference type="Gene3D" id="3.90.20.20">
    <property type="match status" value="1"/>
</dbReference>
<dbReference type="PANTHER" id="PTHR21237">
    <property type="entry name" value="GRPE PROTEIN"/>
    <property type="match status" value="1"/>
</dbReference>
<dbReference type="STRING" id="1802056.A2954_05195"/>
<comment type="similarity">
    <text evidence="1 3 4">Belongs to the GrpE family.</text>
</comment>
<dbReference type="InterPro" id="IPR009012">
    <property type="entry name" value="GrpE_head"/>
</dbReference>
<dbReference type="InterPro" id="IPR013805">
    <property type="entry name" value="GrpE_CC"/>
</dbReference>
<evidence type="ECO:0000256" key="1">
    <source>
        <dbReference type="ARBA" id="ARBA00009054"/>
    </source>
</evidence>
<name>A0A1F7I8V3_9BACT</name>
<dbReference type="SUPFAM" id="SSF51064">
    <property type="entry name" value="Head domain of nucleotide exchange factor GrpE"/>
    <property type="match status" value="1"/>
</dbReference>
<feature type="coiled-coil region" evidence="5">
    <location>
        <begin position="15"/>
        <end position="49"/>
    </location>
</feature>
<dbReference type="InterPro" id="IPR000740">
    <property type="entry name" value="GrpE"/>
</dbReference>
<evidence type="ECO:0000256" key="3">
    <source>
        <dbReference type="HAMAP-Rule" id="MF_01151"/>
    </source>
</evidence>
<keyword evidence="5" id="KW-0175">Coiled coil</keyword>
<organism evidence="6 7">
    <name type="scientific">Candidatus Roizmanbacteria bacterium RIFCSPLOWO2_01_FULL_37_12</name>
    <dbReference type="NCBI Taxonomy" id="1802056"/>
    <lineage>
        <taxon>Bacteria</taxon>
        <taxon>Candidatus Roizmaniibacteriota</taxon>
    </lineage>
</organism>
<dbReference type="AlphaFoldDB" id="A0A1F7I8V3"/>
<evidence type="ECO:0000256" key="5">
    <source>
        <dbReference type="SAM" id="Coils"/>
    </source>
</evidence>
<evidence type="ECO:0000313" key="7">
    <source>
        <dbReference type="Proteomes" id="UP000177698"/>
    </source>
</evidence>
<dbReference type="Proteomes" id="UP000177698">
    <property type="component" value="Unassembled WGS sequence"/>
</dbReference>
<evidence type="ECO:0000313" key="6">
    <source>
        <dbReference type="EMBL" id="OGK39790.1"/>
    </source>
</evidence>